<evidence type="ECO:0000313" key="2">
    <source>
        <dbReference type="EMBL" id="GAA4888271.1"/>
    </source>
</evidence>
<evidence type="ECO:0000259" key="1">
    <source>
        <dbReference type="Pfam" id="PF12697"/>
    </source>
</evidence>
<keyword evidence="2" id="KW-0378">Hydrolase</keyword>
<comment type="caution">
    <text evidence="2">The sequence shown here is derived from an EMBL/GenBank/DDBJ whole genome shotgun (WGS) entry which is preliminary data.</text>
</comment>
<protein>
    <submittedName>
        <fullName evidence="2">Alpha/beta fold hydrolase</fullName>
    </submittedName>
</protein>
<accession>A0ABP9EYA5</accession>
<dbReference type="Pfam" id="PF12697">
    <property type="entry name" value="Abhydrolase_6"/>
    <property type="match status" value="1"/>
</dbReference>
<dbReference type="Proteomes" id="UP001500457">
    <property type="component" value="Unassembled WGS sequence"/>
</dbReference>
<dbReference type="GO" id="GO:0016787">
    <property type="term" value="F:hydrolase activity"/>
    <property type="evidence" value="ECO:0007669"/>
    <property type="project" value="UniProtKB-KW"/>
</dbReference>
<dbReference type="InterPro" id="IPR000073">
    <property type="entry name" value="AB_hydrolase_1"/>
</dbReference>
<dbReference type="InterPro" id="IPR029058">
    <property type="entry name" value="AB_hydrolase_fold"/>
</dbReference>
<keyword evidence="3" id="KW-1185">Reference proteome</keyword>
<feature type="domain" description="AB hydrolase-1" evidence="1">
    <location>
        <begin position="30"/>
        <end position="268"/>
    </location>
</feature>
<reference evidence="3" key="1">
    <citation type="journal article" date="2019" name="Int. J. Syst. Evol. Microbiol.">
        <title>The Global Catalogue of Microorganisms (GCM) 10K type strain sequencing project: providing services to taxonomists for standard genome sequencing and annotation.</title>
        <authorList>
            <consortium name="The Broad Institute Genomics Platform"/>
            <consortium name="The Broad Institute Genome Sequencing Center for Infectious Disease"/>
            <person name="Wu L."/>
            <person name="Ma J."/>
        </authorList>
    </citation>
    <scope>NUCLEOTIDE SEQUENCE [LARGE SCALE GENOMIC DNA]</scope>
    <source>
        <strain evidence="3">JCM 17983</strain>
    </source>
</reference>
<sequence>MTHTHQITTDVVDLGDVRLRYRERGTGAPVLLLHAGGSGEWFAPVFDEPALDGVRLVEVQRAGYGDSSTPEGHLTFADHARHARRLLGELGIERATWVGHSSSASMALQGALDAPEAVARLVLLEPAPSPAGPSAEELVRTSVGPAIGAAQAGDVRGAVDTFMTGVCGPGWAALARHRLGGDAIERIVRDSRFFLTDEVVAAMEWPIDEATAGRIAVPTTFVYGLEGATRSHEETTRMLADWVPGAELIALPGVGHAMPLEDPSAVARLIADRVAT</sequence>
<dbReference type="Gene3D" id="3.40.50.1820">
    <property type="entry name" value="alpha/beta hydrolase"/>
    <property type="match status" value="1"/>
</dbReference>
<dbReference type="PANTHER" id="PTHR43798">
    <property type="entry name" value="MONOACYLGLYCEROL LIPASE"/>
    <property type="match status" value="1"/>
</dbReference>
<proteinExistence type="predicted"/>
<name>A0ABP9EYA5_9PSEU</name>
<dbReference type="SUPFAM" id="SSF53474">
    <property type="entry name" value="alpha/beta-Hydrolases"/>
    <property type="match status" value="1"/>
</dbReference>
<dbReference type="RefSeq" id="WP_274231561.1">
    <property type="nucleotide sequence ID" value="NZ_BAABHQ010000016.1"/>
</dbReference>
<evidence type="ECO:0000313" key="3">
    <source>
        <dbReference type="Proteomes" id="UP001500457"/>
    </source>
</evidence>
<organism evidence="2 3">
    <name type="scientific">Actinomycetospora straminea</name>
    <dbReference type="NCBI Taxonomy" id="663607"/>
    <lineage>
        <taxon>Bacteria</taxon>
        <taxon>Bacillati</taxon>
        <taxon>Actinomycetota</taxon>
        <taxon>Actinomycetes</taxon>
        <taxon>Pseudonocardiales</taxon>
        <taxon>Pseudonocardiaceae</taxon>
        <taxon>Actinomycetospora</taxon>
    </lineage>
</organism>
<dbReference type="InterPro" id="IPR050266">
    <property type="entry name" value="AB_hydrolase_sf"/>
</dbReference>
<dbReference type="EMBL" id="BAABHQ010000016">
    <property type="protein sequence ID" value="GAA4888271.1"/>
    <property type="molecule type" value="Genomic_DNA"/>
</dbReference>
<gene>
    <name evidence="2" type="ORF">GCM10023203_46620</name>
</gene>